<evidence type="ECO:0000313" key="3">
    <source>
        <dbReference type="EMBL" id="EEN57275.1"/>
    </source>
</evidence>
<dbReference type="STRING" id="7739.C3YR33"/>
<feature type="domain" description="Alpha-carbonic anhydrase" evidence="2">
    <location>
        <begin position="58"/>
        <end position="307"/>
    </location>
</feature>
<dbReference type="InterPro" id="IPR036398">
    <property type="entry name" value="CA_dom_sf"/>
</dbReference>
<dbReference type="SUPFAM" id="SSF51069">
    <property type="entry name" value="Carbonic anhydrase"/>
    <property type="match status" value="1"/>
</dbReference>
<protein>
    <recommendedName>
        <fullName evidence="2">Alpha-carbonic anhydrase domain-containing protein</fullName>
    </recommendedName>
</protein>
<reference evidence="3" key="1">
    <citation type="journal article" date="2008" name="Nature">
        <title>The amphioxus genome and the evolution of the chordate karyotype.</title>
        <authorList>
            <consortium name="US DOE Joint Genome Institute (JGI-PGF)"/>
            <person name="Putnam N.H."/>
            <person name="Butts T."/>
            <person name="Ferrier D.E.K."/>
            <person name="Furlong R.F."/>
            <person name="Hellsten U."/>
            <person name="Kawashima T."/>
            <person name="Robinson-Rechavi M."/>
            <person name="Shoguchi E."/>
            <person name="Terry A."/>
            <person name="Yu J.-K."/>
            <person name="Benito-Gutierrez E.L."/>
            <person name="Dubchak I."/>
            <person name="Garcia-Fernandez J."/>
            <person name="Gibson-Brown J.J."/>
            <person name="Grigoriev I.V."/>
            <person name="Horton A.C."/>
            <person name="de Jong P.J."/>
            <person name="Jurka J."/>
            <person name="Kapitonov V.V."/>
            <person name="Kohara Y."/>
            <person name="Kuroki Y."/>
            <person name="Lindquist E."/>
            <person name="Lucas S."/>
            <person name="Osoegawa K."/>
            <person name="Pennacchio L.A."/>
            <person name="Salamov A.A."/>
            <person name="Satou Y."/>
            <person name="Sauka-Spengler T."/>
            <person name="Schmutz J."/>
            <person name="Shin-I T."/>
            <person name="Toyoda A."/>
            <person name="Bronner-Fraser M."/>
            <person name="Fujiyama A."/>
            <person name="Holland L.Z."/>
            <person name="Holland P.W.H."/>
            <person name="Satoh N."/>
            <person name="Rokhsar D.S."/>
        </authorList>
    </citation>
    <scope>NUCLEOTIDE SEQUENCE [LARGE SCALE GENOMIC DNA]</scope>
    <source>
        <strain evidence="3">S238N-H82</strain>
        <tissue evidence="3">Testes</tissue>
    </source>
</reference>
<organism>
    <name type="scientific">Branchiostoma floridae</name>
    <name type="common">Florida lancelet</name>
    <name type="synonym">Amphioxus</name>
    <dbReference type="NCBI Taxonomy" id="7739"/>
    <lineage>
        <taxon>Eukaryota</taxon>
        <taxon>Metazoa</taxon>
        <taxon>Chordata</taxon>
        <taxon>Cephalochordata</taxon>
        <taxon>Leptocardii</taxon>
        <taxon>Amphioxiformes</taxon>
        <taxon>Branchiostomatidae</taxon>
        <taxon>Branchiostoma</taxon>
    </lineage>
</organism>
<dbReference type="AlphaFoldDB" id="C3YR33"/>
<gene>
    <name evidence="3" type="ORF">BRAFLDRAFT_95040</name>
</gene>
<dbReference type="GO" id="GO:0004089">
    <property type="term" value="F:carbonate dehydratase activity"/>
    <property type="evidence" value="ECO:0007669"/>
    <property type="project" value="InterPro"/>
</dbReference>
<evidence type="ECO:0000256" key="1">
    <source>
        <dbReference type="ARBA" id="ARBA00010718"/>
    </source>
</evidence>
<dbReference type="InterPro" id="IPR001148">
    <property type="entry name" value="CA_dom"/>
</dbReference>
<accession>C3YR33</accession>
<dbReference type="Gene3D" id="3.10.200.10">
    <property type="entry name" value="Alpha carbonic anhydrase"/>
    <property type="match status" value="1"/>
</dbReference>
<evidence type="ECO:0000259" key="2">
    <source>
        <dbReference type="PROSITE" id="PS51144"/>
    </source>
</evidence>
<dbReference type="SMART" id="SM01057">
    <property type="entry name" value="Carb_anhydrase"/>
    <property type="match status" value="1"/>
</dbReference>
<name>C3YR33_BRAFL</name>
<dbReference type="PROSITE" id="PS51144">
    <property type="entry name" value="ALPHA_CA_2"/>
    <property type="match status" value="1"/>
</dbReference>
<dbReference type="PANTHER" id="PTHR18952">
    <property type="entry name" value="CARBONIC ANHYDRASE"/>
    <property type="match status" value="1"/>
</dbReference>
<dbReference type="InterPro" id="IPR023561">
    <property type="entry name" value="Carbonic_anhydrase_a-class"/>
</dbReference>
<comment type="similarity">
    <text evidence="1">Belongs to the alpha-carbonic anhydrase family.</text>
</comment>
<feature type="non-terminal residue" evidence="3">
    <location>
        <position position="1"/>
    </location>
</feature>
<dbReference type="InParanoid" id="C3YR33"/>
<sequence>SLKDTQGRAFKDTQSLGVLKSPSLDVLQVCKMGDSTWFWLAGVLLLQAAQSIEGAGGAVWTYSGNTGPTHWANANNSCGGNSQSPINIQYSPAKRQSYADFAFQGYSTAPSDATMELYNTGHAINVNLGSASKGFSVSGGGLTGTYHTAQFHFHWGSVADLEAGGGTHADLGAAVASGSSTALAVLGFFLELDDNDNPGLNPIVNNIGGAAYAGNRSAFSQTFTFDSFLPADRSRFYRYSGSLTTPGCNEIVAWTVFEDTIKISRNQLNTLLRATYFEAEAGHEPEAMANNFRPVLVLNSREVHRSFERSGTWRILPAWQVIGLGVLILAGF</sequence>
<proteinExistence type="inferred from homology"/>
<dbReference type="EMBL" id="GG666545">
    <property type="protein sequence ID" value="EEN57275.1"/>
    <property type="molecule type" value="Genomic_DNA"/>
</dbReference>
<dbReference type="GO" id="GO:0008270">
    <property type="term" value="F:zinc ion binding"/>
    <property type="evidence" value="ECO:0007669"/>
    <property type="project" value="InterPro"/>
</dbReference>
<dbReference type="PANTHER" id="PTHR18952:SF278">
    <property type="entry name" value="CARBONIC ANHYDRASE"/>
    <property type="match status" value="1"/>
</dbReference>
<dbReference type="eggNOG" id="KOG0382">
    <property type="taxonomic scope" value="Eukaryota"/>
</dbReference>
<dbReference type="Pfam" id="PF00194">
    <property type="entry name" value="Carb_anhydrase"/>
    <property type="match status" value="2"/>
</dbReference>